<evidence type="ECO:0000256" key="3">
    <source>
        <dbReference type="ARBA" id="ARBA00023125"/>
    </source>
</evidence>
<dbReference type="Proteomes" id="UP000734511">
    <property type="component" value="Unassembled WGS sequence"/>
</dbReference>
<keyword evidence="1" id="KW-0547">Nucleotide-binding</keyword>
<dbReference type="InterPro" id="IPR027417">
    <property type="entry name" value="P-loop_NTPase"/>
</dbReference>
<gene>
    <name evidence="5" type="ORF">HCN08_25785</name>
</gene>
<evidence type="ECO:0000313" key="6">
    <source>
        <dbReference type="Proteomes" id="UP000734511"/>
    </source>
</evidence>
<dbReference type="PANTHER" id="PTHR11361:SF34">
    <property type="entry name" value="DNA MISMATCH REPAIR PROTEIN MSH1, MITOCHONDRIAL"/>
    <property type="match status" value="1"/>
</dbReference>
<dbReference type="RefSeq" id="WP_167985640.1">
    <property type="nucleotide sequence ID" value="NZ_JAATEJ010000024.1"/>
</dbReference>
<proteinExistence type="predicted"/>
<dbReference type="Gene3D" id="3.40.50.300">
    <property type="entry name" value="P-loop containing nucleotide triphosphate hydrolases"/>
    <property type="match status" value="1"/>
</dbReference>
<evidence type="ECO:0000313" key="5">
    <source>
        <dbReference type="EMBL" id="NJP46789.1"/>
    </source>
</evidence>
<organism evidence="5 6">
    <name type="scientific">Actinacidiphila epipremni</name>
    <dbReference type="NCBI Taxonomy" id="2053013"/>
    <lineage>
        <taxon>Bacteria</taxon>
        <taxon>Bacillati</taxon>
        <taxon>Actinomycetota</taxon>
        <taxon>Actinomycetes</taxon>
        <taxon>Kitasatosporales</taxon>
        <taxon>Streptomycetaceae</taxon>
        <taxon>Actinacidiphila</taxon>
    </lineage>
</organism>
<keyword evidence="6" id="KW-1185">Reference proteome</keyword>
<feature type="domain" description="DNA mismatch repair proteins mutS family" evidence="4">
    <location>
        <begin position="321"/>
        <end position="501"/>
    </location>
</feature>
<sequence>MKTLLLHPGHDADWQAELPVQLADLTRDLDLDTLLDAMGGGDAYLRDIASRVLLTSVPDAGVIAHRQGVLADALARPDVVRDLYAVAAGAVARERRVFGSFLHTADSVLSRAVQVLDLFVDHLHRLRHIRDEHAADFASPGFGRFFTMLADDLDDAYFDTVEEHLTRLRFRGGVHISAHLGRGLAGTGYVLREPPARPGWRERLTGGHPTSYTYRVPDRDEAGAQFLGELRGRGIALAADALARSADHILGFFTMLRRELGFYVACLNLHQELAARNSPVCFPQPRPAGTPALNCRGLYDVCLALRRDGPVVGNTVDADGRGLLVVTGANEGGKSTFLRSVGLAQLMMQAGMFTGADAFRADLRDAVFTHFRREEDTAMVSGKFDEELARMSAIADHLTPGSLLLSNESFAATDEREGSEIARQVFRALRETGVKIVCVTHLYDLASSLHEQYGPDALFLRAERRPDGTRTFHLTEGPPQPTADGADLYRQIYGEAPGPDASPSSTR</sequence>
<comment type="caution">
    <text evidence="5">The sequence shown here is derived from an EMBL/GenBank/DDBJ whole genome shotgun (WGS) entry which is preliminary data.</text>
</comment>
<dbReference type="SUPFAM" id="SSF52540">
    <property type="entry name" value="P-loop containing nucleoside triphosphate hydrolases"/>
    <property type="match status" value="1"/>
</dbReference>
<accession>A0ABX0ZS23</accession>
<evidence type="ECO:0000259" key="4">
    <source>
        <dbReference type="SMART" id="SM00534"/>
    </source>
</evidence>
<dbReference type="Pfam" id="PF00488">
    <property type="entry name" value="MutS_V"/>
    <property type="match status" value="1"/>
</dbReference>
<evidence type="ECO:0000256" key="2">
    <source>
        <dbReference type="ARBA" id="ARBA00022840"/>
    </source>
</evidence>
<dbReference type="EMBL" id="JAATEJ010000024">
    <property type="protein sequence ID" value="NJP46789.1"/>
    <property type="molecule type" value="Genomic_DNA"/>
</dbReference>
<keyword evidence="2" id="KW-0067">ATP-binding</keyword>
<keyword evidence="3" id="KW-0238">DNA-binding</keyword>
<reference evidence="5 6" key="1">
    <citation type="submission" date="2020-03" db="EMBL/GenBank/DDBJ databases">
        <title>WGS of actinomycetes isolated from Thailand.</title>
        <authorList>
            <person name="Thawai C."/>
        </authorList>
    </citation>
    <scope>NUCLEOTIDE SEQUENCE [LARGE SCALE GENOMIC DNA]</scope>
    <source>
        <strain evidence="5 6">PRB2-1</strain>
    </source>
</reference>
<evidence type="ECO:0000256" key="1">
    <source>
        <dbReference type="ARBA" id="ARBA00022741"/>
    </source>
</evidence>
<protein>
    <submittedName>
        <fullName evidence="5">DNA mismatch repair protein</fullName>
    </submittedName>
</protein>
<dbReference type="SMART" id="SM00534">
    <property type="entry name" value="MUTSac"/>
    <property type="match status" value="1"/>
</dbReference>
<dbReference type="InterPro" id="IPR000432">
    <property type="entry name" value="DNA_mismatch_repair_MutS_C"/>
</dbReference>
<dbReference type="PANTHER" id="PTHR11361">
    <property type="entry name" value="DNA MISMATCH REPAIR PROTEIN MUTS FAMILY MEMBER"/>
    <property type="match status" value="1"/>
</dbReference>
<dbReference type="InterPro" id="IPR045076">
    <property type="entry name" value="MutS"/>
</dbReference>
<name>A0ABX0ZS23_9ACTN</name>